<dbReference type="Gene3D" id="1.10.510.10">
    <property type="entry name" value="Transferase(Phosphotransferase) domain 1"/>
    <property type="match status" value="1"/>
</dbReference>
<feature type="binding site" evidence="1">
    <location>
        <position position="40"/>
    </location>
    <ligand>
        <name>ATP</name>
        <dbReference type="ChEBI" id="CHEBI:30616"/>
    </ligand>
</feature>
<dbReference type="GO" id="GO:0005524">
    <property type="term" value="F:ATP binding"/>
    <property type="evidence" value="ECO:0007669"/>
    <property type="project" value="UniProtKB-UniRule"/>
</dbReference>
<evidence type="ECO:0000313" key="2">
    <source>
        <dbReference type="EMBL" id="BBH92111.1"/>
    </source>
</evidence>
<dbReference type="InterPro" id="IPR017441">
    <property type="entry name" value="Protein_kinase_ATP_BS"/>
</dbReference>
<dbReference type="InterPro" id="IPR011009">
    <property type="entry name" value="Kinase-like_dom_sf"/>
</dbReference>
<dbReference type="SUPFAM" id="SSF56112">
    <property type="entry name" value="Protein kinase-like (PK-like)"/>
    <property type="match status" value="1"/>
</dbReference>
<keyword evidence="1" id="KW-0547">Nucleotide-binding</keyword>
<name>A0A455SY68_9CHLR</name>
<dbReference type="PROSITE" id="PS00107">
    <property type="entry name" value="PROTEIN_KINASE_ATP"/>
    <property type="match status" value="1"/>
</dbReference>
<evidence type="ECO:0008006" key="3">
    <source>
        <dbReference type="Google" id="ProtNLM"/>
    </source>
</evidence>
<accession>A0A455SY68</accession>
<reference evidence="2" key="1">
    <citation type="submission" date="2018-12" db="EMBL/GenBank/DDBJ databases">
        <title>Novel natural products biosynthetic potential of the class Ktedonobacteria.</title>
        <authorList>
            <person name="Zheng Y."/>
            <person name="Saitou A."/>
            <person name="Wang C.M."/>
            <person name="Toyoda A."/>
            <person name="Minakuchi Y."/>
            <person name="Sekiguchi Y."/>
            <person name="Ueda K."/>
            <person name="Takano H."/>
            <person name="Sakai Y."/>
            <person name="Yokota A."/>
            <person name="Yabe S."/>
        </authorList>
    </citation>
    <scope>NUCLEOTIDE SEQUENCE</scope>
    <source>
        <strain evidence="2">A3-2</strain>
    </source>
</reference>
<keyword evidence="1" id="KW-0067">ATP-binding</keyword>
<protein>
    <recommendedName>
        <fullName evidence="3">Protein kinase domain-containing protein</fullName>
    </recommendedName>
</protein>
<evidence type="ECO:0000256" key="1">
    <source>
        <dbReference type="PROSITE-ProRule" id="PRU10141"/>
    </source>
</evidence>
<sequence length="114" mass="12385">MMTAPRQLGCSRLIRLLGEGGFSSLSLGEHVILGPQAAVKRPKRRLNPDDLAAFRREAQLLARLSSPYLHILHALDDDEAGQPLLGGETCVRRGLLSLPGAFSVSRARSPWPCC</sequence>
<organism evidence="2">
    <name type="scientific">Thermogemmatispora argillosa</name>
    <dbReference type="NCBI Taxonomy" id="2045280"/>
    <lineage>
        <taxon>Bacteria</taxon>
        <taxon>Bacillati</taxon>
        <taxon>Chloroflexota</taxon>
        <taxon>Ktedonobacteria</taxon>
        <taxon>Thermogemmatisporales</taxon>
        <taxon>Thermogemmatisporaceae</taxon>
        <taxon>Thermogemmatispora</taxon>
    </lineage>
</organism>
<dbReference type="AlphaFoldDB" id="A0A455SY68"/>
<proteinExistence type="predicted"/>
<dbReference type="EMBL" id="AP019377">
    <property type="protein sequence ID" value="BBH92111.1"/>
    <property type="molecule type" value="Genomic_DNA"/>
</dbReference>
<gene>
    <name evidence="2" type="ORF">KTA_03100</name>
</gene>